<evidence type="ECO:0000313" key="1">
    <source>
        <dbReference type="EMBL" id="DAD98688.1"/>
    </source>
</evidence>
<dbReference type="GO" id="GO:0046718">
    <property type="term" value="P:symbiont entry into host cell"/>
    <property type="evidence" value="ECO:0007669"/>
    <property type="project" value="InterPro"/>
</dbReference>
<dbReference type="Pfam" id="PF05100">
    <property type="entry name" value="Phage_tail_L"/>
    <property type="match status" value="1"/>
</dbReference>
<dbReference type="InterPro" id="IPR006487">
    <property type="entry name" value="Phage_lambda_L"/>
</dbReference>
<sequence length="202" mass="22724">MLTLSTASIIEKNKISSTGAWVMAIELHHPEGNILLVNNTEDLTLAGKKYTAFPFKLEDINEDTKQMPNVKLSVANVTGTIQRLVEKNKGLTDCEVNIRIFNTNLPDIIELEETFIINASQSKADWVVFTLGTDFSFSRRFPPVRVMKDYCPFKFKSVECGYKGYAQSCNKTLKRCRELNNSVRFGGEPTIPQGGLYESNSK</sequence>
<proteinExistence type="predicted"/>
<dbReference type="EMBL" id="BK015266">
    <property type="protein sequence ID" value="DAD98688.1"/>
    <property type="molecule type" value="Genomic_DNA"/>
</dbReference>
<dbReference type="GO" id="GO:0051536">
    <property type="term" value="F:iron-sulfur cluster binding"/>
    <property type="evidence" value="ECO:0007669"/>
    <property type="project" value="InterPro"/>
</dbReference>
<protein>
    <submittedName>
        <fullName evidence="1">Minor tail protein L</fullName>
    </submittedName>
</protein>
<organism evidence="1">
    <name type="scientific">Myoviridae sp. ctPT18</name>
    <dbReference type="NCBI Taxonomy" id="2825098"/>
    <lineage>
        <taxon>Viruses</taxon>
        <taxon>Duplodnaviria</taxon>
        <taxon>Heunggongvirae</taxon>
        <taxon>Uroviricota</taxon>
        <taxon>Caudoviricetes</taxon>
    </lineage>
</organism>
<dbReference type="GO" id="GO:0030430">
    <property type="term" value="C:host cell cytoplasm"/>
    <property type="evidence" value="ECO:0007669"/>
    <property type="project" value="InterPro"/>
</dbReference>
<name>A0A8S5NWV4_9CAUD</name>
<accession>A0A8S5NWV4</accession>
<reference evidence="1" key="1">
    <citation type="journal article" date="2021" name="Proc. Natl. Acad. Sci. U.S.A.">
        <title>A Catalog of Tens of Thousands of Viruses from Human Metagenomes Reveals Hidden Associations with Chronic Diseases.</title>
        <authorList>
            <person name="Tisza M.J."/>
            <person name="Buck C.B."/>
        </authorList>
    </citation>
    <scope>NUCLEOTIDE SEQUENCE</scope>
    <source>
        <strain evidence="1">CtPT18</strain>
    </source>
</reference>